<organism evidence="1 2">
    <name type="scientific">Clostridium beijerinckii</name>
    <name type="common">Clostridium MP</name>
    <dbReference type="NCBI Taxonomy" id="1520"/>
    <lineage>
        <taxon>Bacteria</taxon>
        <taxon>Bacillati</taxon>
        <taxon>Bacillota</taxon>
        <taxon>Clostridia</taxon>
        <taxon>Eubacteriales</taxon>
        <taxon>Clostridiaceae</taxon>
        <taxon>Clostridium</taxon>
    </lineage>
</organism>
<dbReference type="RefSeq" id="WP_173711891.1">
    <property type="nucleotide sequence ID" value="NZ_JABSWW010000001.1"/>
</dbReference>
<dbReference type="AlphaFoldDB" id="A0AAX0B7C4"/>
<proteinExistence type="predicted"/>
<dbReference type="EMBL" id="JABSWW010000001">
    <property type="protein sequence ID" value="NRT91280.1"/>
    <property type="molecule type" value="Genomic_DNA"/>
</dbReference>
<accession>A0AAX0B7C4</accession>
<sequence>MNNNVQNINDIFKYLAQKNGTEEYDTFFSLLKTIKYDSNLLDYYGDEFVENMIKLLPNIKNKYNKASLLETIVQCLYDYSFSENYCKEILNEYVLCLAENATNVEDAVICLNGFIHIGIKQRDIFIKLAENLAKEDAITLLCQMDVTDWGDIPKELTQFLEEVHNAYNIRWRSIIIGQFLLLVNPKCRRYGEISGITLVYKSYKGVYEDCWPKGLLNFKEVLIKSKVLSIKEIEILEKLDKILSNETELGSLEVEMLYNDFFEGRDVFDVIYTFPK</sequence>
<protein>
    <submittedName>
        <fullName evidence="1">Uncharacterized protein</fullName>
    </submittedName>
</protein>
<reference evidence="1" key="1">
    <citation type="submission" date="2020-05" db="EMBL/GenBank/DDBJ databases">
        <authorList>
            <person name="Brown S."/>
            <person name="Huntemann M."/>
            <person name="Clum A."/>
            <person name="Spunde A."/>
            <person name="Palaniappan K."/>
            <person name="Ritter S."/>
            <person name="Mikhailova N."/>
            <person name="Chen I.-M."/>
            <person name="Stamatis D."/>
            <person name="Reddy T."/>
            <person name="O'Malley R."/>
            <person name="Daum C."/>
            <person name="Shapiro N."/>
            <person name="Ivanova N."/>
            <person name="Kyrpides N."/>
            <person name="Woyke T."/>
        </authorList>
    </citation>
    <scope>NUCLEOTIDE SEQUENCE</scope>
    <source>
        <strain evidence="1">DJ080</strain>
    </source>
</reference>
<evidence type="ECO:0000313" key="1">
    <source>
        <dbReference type="EMBL" id="NRT91280.1"/>
    </source>
</evidence>
<dbReference type="Proteomes" id="UP001193748">
    <property type="component" value="Unassembled WGS sequence"/>
</dbReference>
<comment type="caution">
    <text evidence="1">The sequence shown here is derived from an EMBL/GenBank/DDBJ whole genome shotgun (WGS) entry which is preliminary data.</text>
</comment>
<name>A0AAX0B7C4_CLOBE</name>
<reference evidence="1" key="2">
    <citation type="journal article" date="2022" name="Nat. Biotechnol.">
        <title>Carbon-negative production of acetone and isopropanol by gas fermentation at industrial pilot scale.</title>
        <authorList>
            <person name="Liew F.E."/>
            <person name="Nogle R."/>
            <person name="Abdalla T."/>
            <person name="Rasor B.J."/>
            <person name="Canter C."/>
            <person name="Jensen R.O."/>
            <person name="Wang L."/>
            <person name="Strutz J."/>
            <person name="Chirania P."/>
            <person name="De Tissera S."/>
            <person name="Mueller A.P."/>
            <person name="Ruan Z."/>
            <person name="Gao A."/>
            <person name="Tran L."/>
            <person name="Engle N.L."/>
            <person name="Bromley J.C."/>
            <person name="Daniell J."/>
            <person name="Conrado R."/>
            <person name="Tschaplinski T.J."/>
            <person name="Giannone R.J."/>
            <person name="Hettich R.L."/>
            <person name="Karim A.S."/>
            <person name="Simpson S.D."/>
            <person name="Brown S.D."/>
            <person name="Leang C."/>
            <person name="Jewett M.C."/>
            <person name="Kopke M."/>
        </authorList>
    </citation>
    <scope>NUCLEOTIDE SEQUENCE</scope>
    <source>
        <strain evidence="1">DJ080</strain>
    </source>
</reference>
<gene>
    <name evidence="1" type="ORF">B0H41_004959</name>
</gene>
<evidence type="ECO:0000313" key="2">
    <source>
        <dbReference type="Proteomes" id="UP001193748"/>
    </source>
</evidence>